<gene>
    <name evidence="1" type="ORF">PEBR_16904</name>
</gene>
<evidence type="ECO:0000313" key="2">
    <source>
        <dbReference type="Proteomes" id="UP000190744"/>
    </source>
</evidence>
<evidence type="ECO:0000313" key="1">
    <source>
        <dbReference type="EMBL" id="OOQ89220.1"/>
    </source>
</evidence>
<protein>
    <submittedName>
        <fullName evidence="1">Uncharacterized protein</fullName>
    </submittedName>
</protein>
<sequence>MITSFLCYPSELVPGQRGEKVRGKEVVIPLDITVANPSTKANPRFKASSKYLVLSSPYFMNRREPNRPEGRRMALDGVLEIKANGFVFQTLLIILNIIHLRNDRLPKMAPGLLLKIAIITAYYYRVPPLQPGRGVI</sequence>
<dbReference type="AlphaFoldDB" id="A0A1S9RVA7"/>
<dbReference type="Proteomes" id="UP000190744">
    <property type="component" value="Unassembled WGS sequence"/>
</dbReference>
<comment type="caution">
    <text evidence="1">The sequence shown here is derived from an EMBL/GenBank/DDBJ whole genome shotgun (WGS) entry which is preliminary data.</text>
</comment>
<dbReference type="EMBL" id="LJBN01000113">
    <property type="protein sequence ID" value="OOQ89220.1"/>
    <property type="molecule type" value="Genomic_DNA"/>
</dbReference>
<organism evidence="1 2">
    <name type="scientific">Penicillium brasilianum</name>
    <dbReference type="NCBI Taxonomy" id="104259"/>
    <lineage>
        <taxon>Eukaryota</taxon>
        <taxon>Fungi</taxon>
        <taxon>Dikarya</taxon>
        <taxon>Ascomycota</taxon>
        <taxon>Pezizomycotina</taxon>
        <taxon>Eurotiomycetes</taxon>
        <taxon>Eurotiomycetidae</taxon>
        <taxon>Eurotiales</taxon>
        <taxon>Aspergillaceae</taxon>
        <taxon>Penicillium</taxon>
    </lineage>
</organism>
<reference evidence="2" key="1">
    <citation type="submission" date="2015-09" db="EMBL/GenBank/DDBJ databases">
        <authorList>
            <person name="Fill T.P."/>
            <person name="Baretta J.F."/>
            <person name="de Almeida L.G."/>
            <person name="Rocha M."/>
            <person name="de Souza D.H."/>
            <person name="Malavazi I."/>
            <person name="Cerdeira L.T."/>
            <person name="Hong H."/>
            <person name="Samborskyy M."/>
            <person name="de Vasconcelos A.T."/>
            <person name="Leadlay P."/>
            <person name="Rodrigues-Filho E."/>
        </authorList>
    </citation>
    <scope>NUCLEOTIDE SEQUENCE [LARGE SCALE GENOMIC DNA]</scope>
    <source>
        <strain evidence="2">LaBioMMi 136</strain>
    </source>
</reference>
<name>A0A1S9RVA7_PENBI</name>
<proteinExistence type="predicted"/>
<accession>A0A1S9RVA7</accession>